<protein>
    <submittedName>
        <fullName evidence="2">NADPH-dependent FMN reductase</fullName>
    </submittedName>
</protein>
<dbReference type="HOGENOM" id="CLU_055322_4_0_9"/>
<dbReference type="KEGG" id="aoe:Clos_0414"/>
<dbReference type="InterPro" id="IPR050712">
    <property type="entry name" value="NAD(P)H-dep_reductase"/>
</dbReference>
<dbReference type="AlphaFoldDB" id="A8MLQ9"/>
<dbReference type="OrthoDB" id="9806724at2"/>
<organism evidence="2 3">
    <name type="scientific">Alkaliphilus oremlandii (strain OhILAs)</name>
    <name type="common">Clostridium oremlandii (strain OhILAs)</name>
    <dbReference type="NCBI Taxonomy" id="350688"/>
    <lineage>
        <taxon>Bacteria</taxon>
        <taxon>Bacillati</taxon>
        <taxon>Bacillota</taxon>
        <taxon>Clostridia</taxon>
        <taxon>Peptostreptococcales</taxon>
        <taxon>Natronincolaceae</taxon>
        <taxon>Alkaliphilus</taxon>
    </lineage>
</organism>
<evidence type="ECO:0000313" key="2">
    <source>
        <dbReference type="EMBL" id="ABW17976.1"/>
    </source>
</evidence>
<reference evidence="3" key="1">
    <citation type="submission" date="2007-10" db="EMBL/GenBank/DDBJ databases">
        <title>Complete genome of Alkaliphilus oremlandii OhILAs.</title>
        <authorList>
            <person name="Copeland A."/>
            <person name="Lucas S."/>
            <person name="Lapidus A."/>
            <person name="Barry K."/>
            <person name="Detter J.C."/>
            <person name="Glavina del Rio T."/>
            <person name="Hammon N."/>
            <person name="Israni S."/>
            <person name="Dalin E."/>
            <person name="Tice H."/>
            <person name="Pitluck S."/>
            <person name="Chain P."/>
            <person name="Malfatti S."/>
            <person name="Shin M."/>
            <person name="Vergez L."/>
            <person name="Schmutz J."/>
            <person name="Larimer F."/>
            <person name="Land M."/>
            <person name="Hauser L."/>
            <person name="Kyrpides N."/>
            <person name="Mikhailova N."/>
            <person name="Stolz J.F."/>
            <person name="Dawson A."/>
            <person name="Fisher E."/>
            <person name="Crable B."/>
            <person name="Perera E."/>
            <person name="Lisak J."/>
            <person name="Ranganathan M."/>
            <person name="Basu P."/>
            <person name="Richardson P."/>
        </authorList>
    </citation>
    <scope>NUCLEOTIDE SEQUENCE [LARGE SCALE GENOMIC DNA]</scope>
    <source>
        <strain evidence="3">OhILAs</strain>
    </source>
</reference>
<dbReference type="Pfam" id="PF03358">
    <property type="entry name" value="FMN_red"/>
    <property type="match status" value="1"/>
</dbReference>
<proteinExistence type="predicted"/>
<evidence type="ECO:0000259" key="1">
    <source>
        <dbReference type="Pfam" id="PF03358"/>
    </source>
</evidence>
<dbReference type="Proteomes" id="UP000000269">
    <property type="component" value="Chromosome"/>
</dbReference>
<gene>
    <name evidence="2" type="ordered locus">Clos_0414</name>
</gene>
<evidence type="ECO:0000313" key="3">
    <source>
        <dbReference type="Proteomes" id="UP000000269"/>
    </source>
</evidence>
<dbReference type="SUPFAM" id="SSF52218">
    <property type="entry name" value="Flavoproteins"/>
    <property type="match status" value="1"/>
</dbReference>
<keyword evidence="3" id="KW-1185">Reference proteome</keyword>
<feature type="domain" description="NADPH-dependent FMN reductase-like" evidence="1">
    <location>
        <begin position="1"/>
        <end position="146"/>
    </location>
</feature>
<dbReference type="InterPro" id="IPR029039">
    <property type="entry name" value="Flavoprotein-like_sf"/>
</dbReference>
<dbReference type="EMBL" id="CP000853">
    <property type="protein sequence ID" value="ABW17976.1"/>
    <property type="molecule type" value="Genomic_DNA"/>
</dbReference>
<dbReference type="RefSeq" id="WP_012158291.1">
    <property type="nucleotide sequence ID" value="NC_009922.1"/>
</dbReference>
<dbReference type="STRING" id="350688.Clos_0414"/>
<dbReference type="InterPro" id="IPR005025">
    <property type="entry name" value="FMN_Rdtase-like_dom"/>
</dbReference>
<dbReference type="GO" id="GO:0010181">
    <property type="term" value="F:FMN binding"/>
    <property type="evidence" value="ECO:0007669"/>
    <property type="project" value="TreeGrafter"/>
</dbReference>
<dbReference type="eggNOG" id="COG0431">
    <property type="taxonomic scope" value="Bacteria"/>
</dbReference>
<dbReference type="PANTHER" id="PTHR30543:SF21">
    <property type="entry name" value="NAD(P)H-DEPENDENT FMN REDUCTASE LOT6"/>
    <property type="match status" value="1"/>
</dbReference>
<accession>A8MLQ9</accession>
<dbReference type="Gene3D" id="3.40.50.360">
    <property type="match status" value="1"/>
</dbReference>
<dbReference type="PANTHER" id="PTHR30543">
    <property type="entry name" value="CHROMATE REDUCTASE"/>
    <property type="match status" value="1"/>
</dbReference>
<dbReference type="GO" id="GO:0005829">
    <property type="term" value="C:cytosol"/>
    <property type="evidence" value="ECO:0007669"/>
    <property type="project" value="TreeGrafter"/>
</dbReference>
<dbReference type="GO" id="GO:0016491">
    <property type="term" value="F:oxidoreductase activity"/>
    <property type="evidence" value="ECO:0007669"/>
    <property type="project" value="InterPro"/>
</dbReference>
<name>A8MLQ9_ALKOO</name>
<sequence length="180" mass="20363">MKVVAIVGSISEQSKNKKLAEFMQKRFKDKLDIEIMLLNDMPMYNEDIELNPPAVVDEMRKQIRESEGLLILTPEYNHSIPGVLKNALDWFSRVERVMLNKPTMIVGASMGALGTVKAQLHLREILNSGGVGAITLPRNEVFIGSIQDKVDEEGYLNDESTIQFLDTVVEQFIDWAKKIQ</sequence>